<dbReference type="RefSeq" id="WP_344902028.1">
    <property type="nucleotide sequence ID" value="NZ_BAABAS010000020.1"/>
</dbReference>
<evidence type="ECO:0000313" key="2">
    <source>
        <dbReference type="EMBL" id="GAA4238513.1"/>
    </source>
</evidence>
<keyword evidence="1" id="KW-0732">Signal</keyword>
<evidence type="ECO:0000256" key="1">
    <source>
        <dbReference type="SAM" id="SignalP"/>
    </source>
</evidence>
<keyword evidence="3" id="KW-1185">Reference proteome</keyword>
<reference evidence="3" key="1">
    <citation type="journal article" date="2019" name="Int. J. Syst. Evol. Microbiol.">
        <title>The Global Catalogue of Microorganisms (GCM) 10K type strain sequencing project: providing services to taxonomists for standard genome sequencing and annotation.</title>
        <authorList>
            <consortium name="The Broad Institute Genomics Platform"/>
            <consortium name="The Broad Institute Genome Sequencing Center for Infectious Disease"/>
            <person name="Wu L."/>
            <person name="Ma J."/>
        </authorList>
    </citation>
    <scope>NUCLEOTIDE SEQUENCE [LARGE SCALE GENOMIC DNA]</scope>
    <source>
        <strain evidence="3">JCM 17440</strain>
    </source>
</reference>
<sequence length="128" mass="13927">MTSTHTSRRFMMAARLTVLAAATTVGAITMSGQPSAEASTNATDAVPITNSATAANASVTKRSYFCAAYNNVRYWRSPNVDPLGQIHKGQDLTWRAGTIVNGVYWVKVDLWGGRSNVWILRSNATWCN</sequence>
<evidence type="ECO:0008006" key="4">
    <source>
        <dbReference type="Google" id="ProtNLM"/>
    </source>
</evidence>
<comment type="caution">
    <text evidence="2">The sequence shown here is derived from an EMBL/GenBank/DDBJ whole genome shotgun (WGS) entry which is preliminary data.</text>
</comment>
<evidence type="ECO:0000313" key="3">
    <source>
        <dbReference type="Proteomes" id="UP001501710"/>
    </source>
</evidence>
<organism evidence="2 3">
    <name type="scientific">Actinomadura meridiana</name>
    <dbReference type="NCBI Taxonomy" id="559626"/>
    <lineage>
        <taxon>Bacteria</taxon>
        <taxon>Bacillati</taxon>
        <taxon>Actinomycetota</taxon>
        <taxon>Actinomycetes</taxon>
        <taxon>Streptosporangiales</taxon>
        <taxon>Thermomonosporaceae</taxon>
        <taxon>Actinomadura</taxon>
    </lineage>
</organism>
<name>A0ABP8CF33_9ACTN</name>
<dbReference type="EMBL" id="BAABAS010000020">
    <property type="protein sequence ID" value="GAA4238513.1"/>
    <property type="molecule type" value="Genomic_DNA"/>
</dbReference>
<gene>
    <name evidence="2" type="ORF">GCM10022254_54780</name>
</gene>
<dbReference type="Proteomes" id="UP001501710">
    <property type="component" value="Unassembled WGS sequence"/>
</dbReference>
<dbReference type="InterPro" id="IPR006311">
    <property type="entry name" value="TAT_signal"/>
</dbReference>
<accession>A0ABP8CF33</accession>
<protein>
    <recommendedName>
        <fullName evidence="4">SH3 domain-containing protein</fullName>
    </recommendedName>
</protein>
<feature type="chain" id="PRO_5046375875" description="SH3 domain-containing protein" evidence="1">
    <location>
        <begin position="28"/>
        <end position="128"/>
    </location>
</feature>
<dbReference type="PROSITE" id="PS51318">
    <property type="entry name" value="TAT"/>
    <property type="match status" value="1"/>
</dbReference>
<proteinExistence type="predicted"/>
<feature type="signal peptide" evidence="1">
    <location>
        <begin position="1"/>
        <end position="27"/>
    </location>
</feature>